<dbReference type="Gene3D" id="3.40.630.30">
    <property type="match status" value="1"/>
</dbReference>
<dbReference type="PANTHER" id="PTHR10925:SF5">
    <property type="entry name" value="RNA CYTIDINE ACETYLTRANSFERASE"/>
    <property type="match status" value="1"/>
</dbReference>
<keyword evidence="9 13" id="KW-0539">Nucleus</keyword>
<keyword evidence="4 13" id="KW-0808">Transferase</keyword>
<dbReference type="InterPro" id="IPR027992">
    <property type="entry name" value="tRNA_bind_dom"/>
</dbReference>
<dbReference type="PANTHER" id="PTHR10925">
    <property type="entry name" value="N-ACETYLTRANSFERASE 10"/>
    <property type="match status" value="1"/>
</dbReference>
<dbReference type="GO" id="GO:0005524">
    <property type="term" value="F:ATP binding"/>
    <property type="evidence" value="ECO:0007669"/>
    <property type="project" value="UniProtKB-UniRule"/>
</dbReference>
<comment type="subunit">
    <text evidence="13">Interacts with THUMPD1.</text>
</comment>
<evidence type="ECO:0000256" key="3">
    <source>
        <dbReference type="ARBA" id="ARBA00022553"/>
    </source>
</evidence>
<dbReference type="Gene3D" id="3.40.50.300">
    <property type="entry name" value="P-loop containing nucleotide triphosphate hydrolases"/>
    <property type="match status" value="1"/>
</dbReference>
<dbReference type="FunFam" id="3.40.50.300:FF:002218">
    <property type="entry name" value="tRNA(Met) cytidine acetyltransferase TmcA"/>
    <property type="match status" value="1"/>
</dbReference>
<dbReference type="InterPro" id="IPR007807">
    <property type="entry name" value="TcmA/NAT10_helicase"/>
</dbReference>
<protein>
    <recommendedName>
        <fullName evidence="12 13">RNA cytidine acetyltransferase</fullName>
        <ecNumber evidence="13">2.3.1.-</ecNumber>
    </recommendedName>
    <alternativeName>
        <fullName evidence="13">18S rRNA cytosine acetyltransferase</fullName>
    </alternativeName>
</protein>
<feature type="binding site" evidence="13">
    <location>
        <begin position="287"/>
        <end position="296"/>
    </location>
    <ligand>
        <name>ATP</name>
        <dbReference type="ChEBI" id="CHEBI:30616"/>
    </ligand>
</feature>
<dbReference type="FunFam" id="3.40.630.30:FF:000019">
    <property type="entry name" value="RNA cytidine acetyltransferase"/>
    <property type="match status" value="1"/>
</dbReference>
<keyword evidence="10 13" id="KW-0012">Acyltransferase</keyword>
<dbReference type="InterPro" id="IPR027417">
    <property type="entry name" value="P-loop_NTPase"/>
</dbReference>
<reference evidence="18" key="2">
    <citation type="submission" date="2025-09" db="UniProtKB">
        <authorList>
            <consortium name="Ensembl"/>
        </authorList>
    </citation>
    <scope>IDENTIFICATION</scope>
</reference>
<evidence type="ECO:0000256" key="12">
    <source>
        <dbReference type="ARBA" id="ARBA00068357"/>
    </source>
</evidence>
<comment type="subcellular location">
    <subcellularLocation>
        <location evidence="1 13">Nucleus</location>
        <location evidence="1 13">Nucleolus</location>
    </subcellularLocation>
</comment>
<dbReference type="FunFam" id="3.40.50.11040:FF:000006">
    <property type="entry name" value="RNA cytidine acetyltransferase"/>
    <property type="match status" value="1"/>
</dbReference>
<dbReference type="Pfam" id="PF13725">
    <property type="entry name" value="tRNA_bind_2"/>
    <property type="match status" value="1"/>
</dbReference>
<evidence type="ECO:0000256" key="6">
    <source>
        <dbReference type="ARBA" id="ARBA00022741"/>
    </source>
</evidence>
<name>A0A8C0ATY6_9AVES</name>
<evidence type="ECO:0000256" key="1">
    <source>
        <dbReference type="ARBA" id="ARBA00004604"/>
    </source>
</evidence>
<dbReference type="Ensembl" id="ENSBJAT00000007236.1">
    <property type="protein sequence ID" value="ENSBJAP00000007031.1"/>
    <property type="gene ID" value="ENSBJAG00000004984.1"/>
</dbReference>
<feature type="binding site" evidence="13">
    <location>
        <begin position="629"/>
        <end position="631"/>
    </location>
    <ligand>
        <name>acetyl-CoA</name>
        <dbReference type="ChEBI" id="CHEBI:57288"/>
    </ligand>
</feature>
<keyword evidence="19" id="KW-1185">Reference proteome</keyword>
<evidence type="ECO:0000256" key="5">
    <source>
        <dbReference type="ARBA" id="ARBA00022694"/>
    </source>
</evidence>
<evidence type="ECO:0000256" key="11">
    <source>
        <dbReference type="ARBA" id="ARBA00065380"/>
    </source>
</evidence>
<evidence type="ECO:0000256" key="10">
    <source>
        <dbReference type="ARBA" id="ARBA00023315"/>
    </source>
</evidence>
<feature type="domain" description="Possible tRNA binding" evidence="17">
    <location>
        <begin position="739"/>
        <end position="951"/>
    </location>
</feature>
<evidence type="ECO:0000313" key="18">
    <source>
        <dbReference type="Ensembl" id="ENSBJAP00000007031.1"/>
    </source>
</evidence>
<sequence>MQRRKVDNRIRVLIENGVAERQRALFVVVGDRGKDQVVILHHMLSKATVKARPSVLWCYKKELGFSSHRKKRMRQLQKKIKSGTLNVKDDDPFELFIAATNIRYCYYNETHKILGNTFGMCVLQDFEALTPNLLARTVETVEGGGIVVILLRTMNSLKQLYTMTMDVHSRYRTEAHQDVVGRFNERFILSLASCKNCIVIDDQLNILPISSHVANITPVPPQSQEDSLRPQDLELKELKESLQDTQPVGVLVDGCKTLDQAKAVLKFIEAISEKTLRSTVALTAARGRGKSAALGLAIAGAVAFGYSNIFVTSPSPDNLHTLFEFIFKGFDALQYQEHLDYEIVQSLNPEFNKAVVRVNVFKEHRQTIQYIHPADSVKLGQAELVVIDEAAAIPLPLVKNLLGPYLVFMASTINGYEGTGRSLSLKLIQQLRQQSAQTQVTMTAENKSTATAKLTSARTLHEVSLHESIRYAPGDPVEKWLNDLLCLDCLSITRIISGCPLPETCDLYYVNRDTLFCYHRASEVFLQRLMALYVASHYKNSPNDLQMLSDAPAHHLFCLLPPVPPTQNSLPEVLAVVQVCMEGEISRQSIMNSLSRGKKASGDLIPWTISEQFQDPDFGGLSGGRVVRIAVHPDYQGVKYFGTQLLSIVNSDTTVSLLEEVVTPRKDLPPLLLKLSERQAENLDYLGVSYGLTPRLLKFWKRAGFVPVYLRQTPNDLTGEHSCIMLKTLNEEDSEQEPWLTAFWKDFRRRFLSLLSYQFRTFSPSLALNILQNKNIKQQPQPPISRAELESVFIPYDLKRLEMYSRNMVDYHLIMDMVPTIARMFFLNQMGDITLSAAQSALFLGIGLQHKSLDQLEKEVELPSSQLMGLFNRIIRKVVQLFNTVQEKAVEEQMVATKDIVMEPTLKSLNDDLEEAAKEFQEKHKQEVGKLKEMDLTQYIIRGDDEEWEEVLSKAGQNASVVSLKRLRKLKYSTEVSLVFPAGLSVKFFKRAKLKS</sequence>
<dbReference type="GO" id="GO:0051391">
    <property type="term" value="P:tRNA acetylation"/>
    <property type="evidence" value="ECO:0007669"/>
    <property type="project" value="UniProtKB-UniRule"/>
</dbReference>
<evidence type="ECO:0000259" key="14">
    <source>
        <dbReference type="Pfam" id="PF05127"/>
    </source>
</evidence>
<evidence type="ECO:0000259" key="15">
    <source>
        <dbReference type="Pfam" id="PF08351"/>
    </source>
</evidence>
<comment type="caution">
    <text evidence="13">Lacks conserved residue(s) required for the propagation of feature annotation.</text>
</comment>
<organism evidence="18 19">
    <name type="scientific">Buteo japonicus</name>
    <dbReference type="NCBI Taxonomy" id="224669"/>
    <lineage>
        <taxon>Eukaryota</taxon>
        <taxon>Metazoa</taxon>
        <taxon>Chordata</taxon>
        <taxon>Craniata</taxon>
        <taxon>Vertebrata</taxon>
        <taxon>Euteleostomi</taxon>
        <taxon>Archelosauria</taxon>
        <taxon>Archosauria</taxon>
        <taxon>Dinosauria</taxon>
        <taxon>Saurischia</taxon>
        <taxon>Theropoda</taxon>
        <taxon>Coelurosauria</taxon>
        <taxon>Aves</taxon>
        <taxon>Neognathae</taxon>
        <taxon>Neoaves</taxon>
        <taxon>Telluraves</taxon>
        <taxon>Accipitrimorphae</taxon>
        <taxon>Accipitriformes</taxon>
        <taxon>Accipitridae</taxon>
        <taxon>Accipitrinae</taxon>
        <taxon>Buteo</taxon>
    </lineage>
</organism>
<dbReference type="Proteomes" id="UP000694555">
    <property type="component" value="Unplaced"/>
</dbReference>
<feature type="domain" description="TmcA/NAT10 N-terminal" evidence="15">
    <location>
        <begin position="8"/>
        <end position="201"/>
    </location>
</feature>
<dbReference type="InterPro" id="IPR033688">
    <property type="entry name" value="NAT10"/>
</dbReference>
<dbReference type="AlphaFoldDB" id="A0A8C0ATY6"/>
<gene>
    <name evidence="13" type="primary">NAT10</name>
</gene>
<evidence type="ECO:0000256" key="8">
    <source>
        <dbReference type="ARBA" id="ARBA00022990"/>
    </source>
</evidence>
<dbReference type="GO" id="GO:0005730">
    <property type="term" value="C:nucleolus"/>
    <property type="evidence" value="ECO:0007669"/>
    <property type="project" value="UniProtKB-SubCell"/>
</dbReference>
<dbReference type="GO" id="GO:0000049">
    <property type="term" value="F:tRNA binding"/>
    <property type="evidence" value="ECO:0007669"/>
    <property type="project" value="TreeGrafter"/>
</dbReference>
<dbReference type="GO" id="GO:1904812">
    <property type="term" value="P:rRNA acetylation involved in maturation of SSU-rRNA"/>
    <property type="evidence" value="ECO:0007669"/>
    <property type="project" value="InterPro"/>
</dbReference>
<keyword evidence="5 13" id="KW-0819">tRNA processing</keyword>
<reference evidence="18" key="1">
    <citation type="submission" date="2025-08" db="UniProtKB">
        <authorList>
            <consortium name="Ensembl"/>
        </authorList>
    </citation>
    <scope>IDENTIFICATION</scope>
</reference>
<feature type="binding site" evidence="13">
    <location>
        <position position="702"/>
    </location>
    <ligand>
        <name>acetyl-CoA</name>
        <dbReference type="ChEBI" id="CHEBI:57288"/>
    </ligand>
</feature>
<evidence type="ECO:0000259" key="17">
    <source>
        <dbReference type="Pfam" id="PF13725"/>
    </source>
</evidence>
<evidence type="ECO:0000256" key="4">
    <source>
        <dbReference type="ARBA" id="ARBA00022679"/>
    </source>
</evidence>
<dbReference type="GO" id="GO:0030686">
    <property type="term" value="C:90S preribosome"/>
    <property type="evidence" value="ECO:0007669"/>
    <property type="project" value="TreeGrafter"/>
</dbReference>
<comment type="similarity">
    <text evidence="13">Belongs to the RNA cytidine acetyltransferase family. NAT10 subfamily.</text>
</comment>
<feature type="domain" description="TcmA/NAT10 helicase" evidence="14">
    <location>
        <begin position="282"/>
        <end position="488"/>
    </location>
</feature>
<dbReference type="EC" id="2.3.1.-" evidence="13"/>
<keyword evidence="3" id="KW-0597">Phosphoprotein</keyword>
<keyword evidence="8" id="KW-0007">Acetylation</keyword>
<evidence type="ECO:0000256" key="2">
    <source>
        <dbReference type="ARBA" id="ARBA00022552"/>
    </source>
</evidence>
<evidence type="ECO:0000256" key="13">
    <source>
        <dbReference type="HAMAP-Rule" id="MF_03211"/>
    </source>
</evidence>
<comment type="subunit">
    <text evidence="11">Part of the small subunit (SSU) processome, composed of more than 70 proteins and the RNA chaperone small nucleolar RNA (snoRNA) U3. Interacts with THUMPD1. Interacts with SUN1 (via N-terminus). Interacts with TERT.</text>
</comment>
<keyword evidence="2 13" id="KW-0698">rRNA processing</keyword>
<keyword evidence="6 13" id="KW-0547">Nucleotide-binding</keyword>
<dbReference type="InterPro" id="IPR032672">
    <property type="entry name" value="TmcA/NAT10/Kre33"/>
</dbReference>
<evidence type="ECO:0000256" key="7">
    <source>
        <dbReference type="ARBA" id="ARBA00022840"/>
    </source>
</evidence>
<dbReference type="Pfam" id="PF08351">
    <property type="entry name" value="TmcA_N"/>
    <property type="match status" value="1"/>
</dbReference>
<evidence type="ECO:0000313" key="19">
    <source>
        <dbReference type="Proteomes" id="UP000694555"/>
    </source>
</evidence>
<dbReference type="InterPro" id="IPR013562">
    <property type="entry name" value="TmcA/NAT10_N"/>
</dbReference>
<feature type="binding site" evidence="13">
    <location>
        <position position="470"/>
    </location>
    <ligand>
        <name>ATP</name>
        <dbReference type="ChEBI" id="CHEBI:30616"/>
    </ligand>
</feature>
<feature type="domain" description="N-acetyltransferase" evidence="16">
    <location>
        <begin position="652"/>
        <end position="730"/>
    </location>
</feature>
<accession>A0A8C0ATY6</accession>
<evidence type="ECO:0000256" key="9">
    <source>
        <dbReference type="ARBA" id="ARBA00023242"/>
    </source>
</evidence>
<dbReference type="GO" id="GO:1990883">
    <property type="term" value="F:18S rRNA cytidine N-acetyltransferase activity"/>
    <property type="evidence" value="ECO:0007669"/>
    <property type="project" value="TreeGrafter"/>
</dbReference>
<dbReference type="Pfam" id="PF05127">
    <property type="entry name" value="NAT10_TcmA_helicase"/>
    <property type="match status" value="1"/>
</dbReference>
<feature type="domain" description="N-acetyltransferase" evidence="16">
    <location>
        <begin position="528"/>
        <end position="647"/>
    </location>
</feature>
<proteinExistence type="inferred from homology"/>
<evidence type="ECO:0000259" key="16">
    <source>
        <dbReference type="Pfam" id="PF13718"/>
    </source>
</evidence>
<comment type="catalytic activity">
    <reaction evidence="13">
        <text>a cytidine in 18S rRNA + acetyl-CoA + ATP + H2O = an N(4)-acetylcytidine in 18S rRNA + ADP + phosphate + CoA + H(+)</text>
        <dbReference type="Rhea" id="RHEA:51424"/>
        <dbReference type="Rhea" id="RHEA-COMP:13575"/>
        <dbReference type="Rhea" id="RHEA-COMP:13576"/>
        <dbReference type="ChEBI" id="CHEBI:15377"/>
        <dbReference type="ChEBI" id="CHEBI:15378"/>
        <dbReference type="ChEBI" id="CHEBI:30616"/>
        <dbReference type="ChEBI" id="CHEBI:43474"/>
        <dbReference type="ChEBI" id="CHEBI:57287"/>
        <dbReference type="ChEBI" id="CHEBI:57288"/>
        <dbReference type="ChEBI" id="CHEBI:74900"/>
        <dbReference type="ChEBI" id="CHEBI:82748"/>
        <dbReference type="ChEBI" id="CHEBI:456216"/>
    </reaction>
</comment>
<keyword evidence="7 13" id="KW-0067">ATP-binding</keyword>
<comment type="catalytic activity">
    <reaction evidence="13">
        <text>a cytidine in tRNA + acetyl-CoA + ATP + H2O = an N(4)-acetylcytidine in tRNA + ADP + phosphate + CoA + H(+)</text>
        <dbReference type="Rhea" id="RHEA:53876"/>
        <dbReference type="Rhea" id="RHEA-COMP:13670"/>
        <dbReference type="Rhea" id="RHEA-COMP:13671"/>
        <dbReference type="ChEBI" id="CHEBI:15377"/>
        <dbReference type="ChEBI" id="CHEBI:15378"/>
        <dbReference type="ChEBI" id="CHEBI:30616"/>
        <dbReference type="ChEBI" id="CHEBI:43474"/>
        <dbReference type="ChEBI" id="CHEBI:57287"/>
        <dbReference type="ChEBI" id="CHEBI:57288"/>
        <dbReference type="ChEBI" id="CHEBI:74900"/>
        <dbReference type="ChEBI" id="CHEBI:82748"/>
        <dbReference type="ChEBI" id="CHEBI:456216"/>
    </reaction>
</comment>
<dbReference type="Gene3D" id="3.40.50.11040">
    <property type="match status" value="1"/>
</dbReference>
<dbReference type="InterPro" id="IPR000182">
    <property type="entry name" value="GNAT_dom"/>
</dbReference>
<dbReference type="Pfam" id="PF13718">
    <property type="entry name" value="GNAT_acetyltr_2"/>
    <property type="match status" value="2"/>
</dbReference>
<comment type="function">
    <text evidence="13">RNA cytidine acetyltransferase with specificity toward both 18S rRNA and tRNAs. Catalyzes the formation of N(4)-acetylcytidine (ac4C) in 18S rRNA. Required for early nucleolar cleavages of precursor rRNA at sites A0, A1 and A2 during 18S rRNA synthesis. Catalyzes the formation of ac4C in serine and leucine tRNAs. Requires the tRNA-binding adapter protein THUMPD1 for full tRNA acetyltransferase activity but not for 18S rRNA acetylation.</text>
</comment>
<dbReference type="HAMAP" id="MF_03211">
    <property type="entry name" value="RNA_acetyltr_Nat10"/>
    <property type="match status" value="1"/>
</dbReference>